<evidence type="ECO:0000313" key="1">
    <source>
        <dbReference type="EMBL" id="EMR11433.1"/>
    </source>
</evidence>
<reference evidence="2" key="1">
    <citation type="journal article" date="2016" name="Nat. Commun.">
        <title>Genome analysis of three Pneumocystis species reveals adaptation mechanisms to life exclusively in mammalian hosts.</title>
        <authorList>
            <person name="Ma L."/>
            <person name="Chen Z."/>
            <person name="Huang D.W."/>
            <person name="Kutty G."/>
            <person name="Ishihara M."/>
            <person name="Wang H."/>
            <person name="Abouelleil A."/>
            <person name="Bishop L."/>
            <person name="Davey E."/>
            <person name="Deng R."/>
            <person name="Deng X."/>
            <person name="Fan L."/>
            <person name="Fantoni G."/>
            <person name="Fitzgerald M."/>
            <person name="Gogineni E."/>
            <person name="Goldberg J.M."/>
            <person name="Handley G."/>
            <person name="Hu X."/>
            <person name="Huber C."/>
            <person name="Jiao X."/>
            <person name="Jones K."/>
            <person name="Levin J.Z."/>
            <person name="Liu Y."/>
            <person name="Macdonald P."/>
            <person name="Melnikov A."/>
            <person name="Raley C."/>
            <person name="Sassi M."/>
            <person name="Sherman B.T."/>
            <person name="Song X."/>
            <person name="Sykes S."/>
            <person name="Tran B."/>
            <person name="Walsh L."/>
            <person name="Xia Y."/>
            <person name="Yang J."/>
            <person name="Young S."/>
            <person name="Zeng Q."/>
            <person name="Zheng X."/>
            <person name="Stephens R."/>
            <person name="Nusbaum C."/>
            <person name="Birren B.W."/>
            <person name="Azadi P."/>
            <person name="Lempicki R.A."/>
            <person name="Cuomo C.A."/>
            <person name="Kovacs J.A."/>
        </authorList>
    </citation>
    <scope>NUCLEOTIDE SEQUENCE [LARGE SCALE GENOMIC DNA]</scope>
    <source>
        <strain evidence="2">B123</strain>
    </source>
</reference>
<gene>
    <name evidence="1" type="ORF">PNEG_00453</name>
</gene>
<dbReference type="GeneID" id="19894151"/>
<protein>
    <submittedName>
        <fullName evidence="1">Uncharacterized protein</fullName>
    </submittedName>
</protein>
<keyword evidence="2" id="KW-1185">Reference proteome</keyword>
<dbReference type="RefSeq" id="XP_007872334.1">
    <property type="nucleotide sequence ID" value="XM_007874143.1"/>
</dbReference>
<comment type="caution">
    <text evidence="1">The sequence shown here is derived from an EMBL/GenBank/DDBJ whole genome shotgun (WGS) entry which is preliminary data.</text>
</comment>
<proteinExistence type="predicted"/>
<accession>M7NRQ7</accession>
<dbReference type="Proteomes" id="UP000011958">
    <property type="component" value="Unassembled WGS sequence"/>
</dbReference>
<dbReference type="HOGENOM" id="CLU_2185085_0_0_1"/>
<dbReference type="EMBL" id="AFWA02000001">
    <property type="protein sequence ID" value="EMR11433.1"/>
    <property type="molecule type" value="Genomic_DNA"/>
</dbReference>
<evidence type="ECO:0000313" key="2">
    <source>
        <dbReference type="Proteomes" id="UP000011958"/>
    </source>
</evidence>
<dbReference type="STRING" id="1069680.M7NRQ7"/>
<sequence length="109" mass="12761">MSIDEAGLLRVQELIEESYKNLEDTSIQQKAFQESLKYLGGLGEDEHWFCTNKLDALIKESLQLFMFSKSDALLWLKTKIRVQLGRCYSCIKHYHILKDEIETSYEGHE</sequence>
<dbReference type="VEuPathDB" id="FungiDB:PNEG_00453"/>
<organism evidence="1 2">
    <name type="scientific">Pneumocystis murina (strain B123)</name>
    <name type="common">Mouse pneumocystis pneumonia agent</name>
    <name type="synonym">Pneumocystis carinii f. sp. muris</name>
    <dbReference type="NCBI Taxonomy" id="1069680"/>
    <lineage>
        <taxon>Eukaryota</taxon>
        <taxon>Fungi</taxon>
        <taxon>Dikarya</taxon>
        <taxon>Ascomycota</taxon>
        <taxon>Taphrinomycotina</taxon>
        <taxon>Pneumocystomycetes</taxon>
        <taxon>Pneumocystaceae</taxon>
        <taxon>Pneumocystis</taxon>
    </lineage>
</organism>
<name>M7NRQ7_PNEMU</name>
<dbReference type="AlphaFoldDB" id="M7NRQ7"/>